<organism evidence="1">
    <name type="scientific">Candidatus Atribacter allofermentans</name>
    <dbReference type="NCBI Taxonomy" id="1852833"/>
    <lineage>
        <taxon>Bacteria</taxon>
        <taxon>Pseudomonadati</taxon>
        <taxon>Atribacterota</taxon>
        <taxon>Atribacteria</taxon>
        <taxon>Atribacterales</taxon>
        <taxon>Atribacteraceae</taxon>
        <taxon>Atribacter</taxon>
    </lineage>
</organism>
<comment type="caution">
    <text evidence="1">The sequence shown here is derived from an EMBL/GenBank/DDBJ whole genome shotgun (WGS) entry which is preliminary data.</text>
</comment>
<accession>A0A1V5T2T2</accession>
<evidence type="ECO:0000313" key="1">
    <source>
        <dbReference type="EMBL" id="OQA60934.1"/>
    </source>
</evidence>
<dbReference type="CDD" id="cd24049">
    <property type="entry name" value="ASKHA_NBD_PilM"/>
    <property type="match status" value="1"/>
</dbReference>
<dbReference type="PANTHER" id="PTHR32432">
    <property type="entry name" value="CELL DIVISION PROTEIN FTSA-RELATED"/>
    <property type="match status" value="1"/>
</dbReference>
<dbReference type="Proteomes" id="UP000485569">
    <property type="component" value="Unassembled WGS sequence"/>
</dbReference>
<dbReference type="Gene3D" id="3.30.1490.300">
    <property type="match status" value="1"/>
</dbReference>
<name>A0A1V5T2T2_9BACT</name>
<dbReference type="InterPro" id="IPR050696">
    <property type="entry name" value="FtsA/MreB"/>
</dbReference>
<dbReference type="Pfam" id="PF11104">
    <property type="entry name" value="PilM_2"/>
    <property type="match status" value="1"/>
</dbReference>
<dbReference type="Gene3D" id="3.30.420.40">
    <property type="match status" value="2"/>
</dbReference>
<protein>
    <submittedName>
        <fullName evidence="1">Competence protein A</fullName>
    </submittedName>
</protein>
<proteinExistence type="predicted"/>
<dbReference type="EMBL" id="MWBQ01000026">
    <property type="protein sequence ID" value="OQA60934.1"/>
    <property type="molecule type" value="Genomic_DNA"/>
</dbReference>
<dbReference type="InterPro" id="IPR005883">
    <property type="entry name" value="PilM"/>
</dbReference>
<dbReference type="PANTHER" id="PTHR32432:SF3">
    <property type="entry name" value="ETHANOLAMINE UTILIZATION PROTEIN EUTJ"/>
    <property type="match status" value="1"/>
</dbReference>
<sequence length="328" mass="37690">MLGIDLGSYALKYFQTKKKREGIFETIRSGELVLPNEVFYEGEIKGKNTLVENIKIFWDKSRLPRDAVVSFYHPRMVVQNITLPQMSDQELENALKWEASSIMTGEENIQIGWQIIEKTNDKLDILYAASPAIVVSEYLDVFRKAGIRIEAIEPQIMSFLKGFLTLRSDLTKDSWFILIDVGFSKSTVVFFEHGKLVYSRHFGWGIRRIWDYLRDKFKLLPAEIQEILNRSTQDSNLPYQLEEALNDTSDSLLSELRRSLTFFQSEYEKIVLDNCFLVGGGSTIIPLKTMLSVNLNVTFQDIKPIDMGHKKVVSSELYLSAMGASLWN</sequence>
<dbReference type="InterPro" id="IPR043129">
    <property type="entry name" value="ATPase_NBD"/>
</dbReference>
<gene>
    <name evidence="1" type="ORF">BWY41_00431</name>
</gene>
<reference evidence="1" key="1">
    <citation type="submission" date="2017-02" db="EMBL/GenBank/DDBJ databases">
        <title>Delving into the versatile metabolic prowess of the omnipresent phylum Bacteroidetes.</title>
        <authorList>
            <person name="Nobu M.K."/>
            <person name="Mei R."/>
            <person name="Narihiro T."/>
            <person name="Kuroda K."/>
            <person name="Liu W.-T."/>
        </authorList>
    </citation>
    <scope>NUCLEOTIDE SEQUENCE</scope>
    <source>
        <strain evidence="1">ADurb.Bin276</strain>
    </source>
</reference>
<dbReference type="AlphaFoldDB" id="A0A1V5T2T2"/>
<dbReference type="SUPFAM" id="SSF53067">
    <property type="entry name" value="Actin-like ATPase domain"/>
    <property type="match status" value="1"/>
</dbReference>